<reference evidence="1 2" key="1">
    <citation type="submission" date="2015-09" db="EMBL/GenBank/DDBJ databases">
        <title>Draft genome of the parasitic nematode Teladorsagia circumcincta isolate WARC Sus (inbred).</title>
        <authorList>
            <person name="Mitreva M."/>
        </authorList>
    </citation>
    <scope>NUCLEOTIDE SEQUENCE [LARGE SCALE GENOMIC DNA]</scope>
    <source>
        <strain evidence="1 2">S</strain>
    </source>
</reference>
<dbReference type="EMBL" id="KZ345823">
    <property type="protein sequence ID" value="PIO71874.1"/>
    <property type="molecule type" value="Genomic_DNA"/>
</dbReference>
<evidence type="ECO:0008006" key="3">
    <source>
        <dbReference type="Google" id="ProtNLM"/>
    </source>
</evidence>
<evidence type="ECO:0000313" key="1">
    <source>
        <dbReference type="EMBL" id="PIO71874.1"/>
    </source>
</evidence>
<sequence>MYGRGFGAGEGGKVLDLDWSVVKEGSCKSLEKSFSQRTPSPHLARTASEGMALFQSHDQMRIQTPATLSEVPTEEDDSGLVISFDDGNCSSDSDRPKGDIEPMVDSVERQIPVILVGNKCDLRAELGEVVSNHDGAALAAGVVEKGNSCREMMAVEDVDVRAAGVILSPRAKPATGCFSKCKG</sequence>
<gene>
    <name evidence="1" type="ORF">TELCIR_06213</name>
</gene>
<dbReference type="OrthoDB" id="5791623at2759"/>
<accession>A0A2G9UNM9</accession>
<evidence type="ECO:0000313" key="2">
    <source>
        <dbReference type="Proteomes" id="UP000230423"/>
    </source>
</evidence>
<name>A0A2G9UNM9_TELCI</name>
<organism evidence="1 2">
    <name type="scientific">Teladorsagia circumcincta</name>
    <name type="common">Brown stomach worm</name>
    <name type="synonym">Ostertagia circumcincta</name>
    <dbReference type="NCBI Taxonomy" id="45464"/>
    <lineage>
        <taxon>Eukaryota</taxon>
        <taxon>Metazoa</taxon>
        <taxon>Ecdysozoa</taxon>
        <taxon>Nematoda</taxon>
        <taxon>Chromadorea</taxon>
        <taxon>Rhabditida</taxon>
        <taxon>Rhabditina</taxon>
        <taxon>Rhabditomorpha</taxon>
        <taxon>Strongyloidea</taxon>
        <taxon>Trichostrongylidae</taxon>
        <taxon>Teladorsagia</taxon>
    </lineage>
</organism>
<protein>
    <recommendedName>
        <fullName evidence="3">Ras family protein</fullName>
    </recommendedName>
</protein>
<keyword evidence="2" id="KW-1185">Reference proteome</keyword>
<dbReference type="AlphaFoldDB" id="A0A2G9UNM9"/>
<proteinExistence type="predicted"/>
<dbReference type="Proteomes" id="UP000230423">
    <property type="component" value="Unassembled WGS sequence"/>
</dbReference>